<dbReference type="EMBL" id="JACQXR010000059">
    <property type="protein sequence ID" value="MBI4726562.1"/>
    <property type="molecule type" value="Genomic_DNA"/>
</dbReference>
<organism evidence="1 2">
    <name type="scientific">candidate division TA06 bacterium</name>
    <dbReference type="NCBI Taxonomy" id="2250710"/>
    <lineage>
        <taxon>Bacteria</taxon>
        <taxon>Bacteria division TA06</taxon>
    </lineage>
</organism>
<gene>
    <name evidence="1" type="ORF">HY768_04970</name>
</gene>
<dbReference type="AlphaFoldDB" id="A0A933I8F7"/>
<reference evidence="1" key="1">
    <citation type="submission" date="2020-07" db="EMBL/GenBank/DDBJ databases">
        <title>Huge and variable diversity of episymbiotic CPR bacteria and DPANN archaea in groundwater ecosystems.</title>
        <authorList>
            <person name="He C.Y."/>
            <person name="Keren R."/>
            <person name="Whittaker M."/>
            <person name="Farag I.F."/>
            <person name="Doudna J."/>
            <person name="Cate J.H.D."/>
            <person name="Banfield J.F."/>
        </authorList>
    </citation>
    <scope>NUCLEOTIDE SEQUENCE</scope>
    <source>
        <strain evidence="1">NC_groundwater_1520_Pr4_B-0.1um_53_5</strain>
    </source>
</reference>
<comment type="caution">
    <text evidence="1">The sequence shown here is derived from an EMBL/GenBank/DDBJ whole genome shotgun (WGS) entry which is preliminary data.</text>
</comment>
<evidence type="ECO:0008006" key="3">
    <source>
        <dbReference type="Google" id="ProtNLM"/>
    </source>
</evidence>
<accession>A0A933I8F7</accession>
<protein>
    <recommendedName>
        <fullName evidence="3">STAS/SEC14 domain-containing protein</fullName>
    </recommendedName>
</protein>
<dbReference type="Proteomes" id="UP000736328">
    <property type="component" value="Unassembled WGS sequence"/>
</dbReference>
<name>A0A933I8F7_UNCT6</name>
<evidence type="ECO:0000313" key="2">
    <source>
        <dbReference type="Proteomes" id="UP000736328"/>
    </source>
</evidence>
<proteinExistence type="predicted"/>
<evidence type="ECO:0000313" key="1">
    <source>
        <dbReference type="EMBL" id="MBI4726562.1"/>
    </source>
</evidence>
<sequence>MTDVTRAHYTTQTVDTMKEFSQAVTPYVLASAAVGVSGIKRIVLQSLVRLSGRDIRMFDDREQALDWLAGQ</sequence>